<evidence type="ECO:0000313" key="5">
    <source>
        <dbReference type="Proteomes" id="UP001332192"/>
    </source>
</evidence>
<name>A0ABZ1C1H0_9FIRM</name>
<dbReference type="EMBL" id="CP141615">
    <property type="protein sequence ID" value="WRP18956.1"/>
    <property type="molecule type" value="Genomic_DNA"/>
</dbReference>
<dbReference type="RefSeq" id="WP_324718226.1">
    <property type="nucleotide sequence ID" value="NZ_CP141615.1"/>
</dbReference>
<dbReference type="InterPro" id="IPR004843">
    <property type="entry name" value="Calcineurin-like_PHP"/>
</dbReference>
<dbReference type="Pfam" id="PF00149">
    <property type="entry name" value="Metallophos"/>
    <property type="match status" value="1"/>
</dbReference>
<protein>
    <submittedName>
        <fullName evidence="4">Metallophosphoesterase</fullName>
    </submittedName>
</protein>
<accession>A0ABZ1C1H0</accession>
<proteinExistence type="predicted"/>
<dbReference type="PANTHER" id="PTHR31302">
    <property type="entry name" value="TRANSMEMBRANE PROTEIN WITH METALLOPHOSPHOESTERASE DOMAIN-RELATED"/>
    <property type="match status" value="1"/>
</dbReference>
<keyword evidence="5" id="KW-1185">Reference proteome</keyword>
<dbReference type="Proteomes" id="UP001332192">
    <property type="component" value="Chromosome"/>
</dbReference>
<feature type="domain" description="Calcineurin-like phosphoesterase" evidence="3">
    <location>
        <begin position="72"/>
        <end position="184"/>
    </location>
</feature>
<dbReference type="Gene3D" id="3.60.21.10">
    <property type="match status" value="1"/>
</dbReference>
<organism evidence="4 5">
    <name type="scientific">Carboxydichorda subterranea</name>
    <dbReference type="NCBI Taxonomy" id="3109565"/>
    <lineage>
        <taxon>Bacteria</taxon>
        <taxon>Bacillati</taxon>
        <taxon>Bacillota</taxon>
        <taxon>Limnochordia</taxon>
        <taxon>Limnochordales</taxon>
        <taxon>Geochordaceae</taxon>
        <taxon>Carboxydichorda</taxon>
    </lineage>
</organism>
<evidence type="ECO:0000256" key="1">
    <source>
        <dbReference type="ARBA" id="ARBA00022723"/>
    </source>
</evidence>
<dbReference type="PANTHER" id="PTHR31302:SF31">
    <property type="entry name" value="PHOSPHODIESTERASE YAEI"/>
    <property type="match status" value="1"/>
</dbReference>
<keyword evidence="2" id="KW-0378">Hydrolase</keyword>
<keyword evidence="1" id="KW-0479">Metal-binding</keyword>
<sequence length="332" mass="35769">MASWPEAVAGAAAAAFAAAWGAGLWEASRLVTRHLSFTVSSDGLWPVPPGKGPLPPGEGGHEEGRPTGRVALRVVQLSDLHLHRRPGRSHRLALEALAELRPQLAVVTGDLVDGASRPGVAERFVEELAALARTVVVWGNHDHDRSDLMGPLRERLEARGGWVLVNRRVELVSRGLSLQLVGVDTPDLRLDRCRQAIERAPVAQARWDDEAGRWVQGTALSGWDGPEDAGSGPVATARLIAAHTYHVVDHDEGCTHGALVLAGDTHGGQVVLPLLGPVWARWVHHHRYVEGLHRVGSAWLYVNRGLGTIGVPVRLRCPPELTVVDLMVSHAT</sequence>
<dbReference type="InterPro" id="IPR029052">
    <property type="entry name" value="Metallo-depent_PP-like"/>
</dbReference>
<evidence type="ECO:0000256" key="2">
    <source>
        <dbReference type="ARBA" id="ARBA00022801"/>
    </source>
</evidence>
<reference evidence="4 5" key="1">
    <citation type="journal article" date="2024" name="Front. Microbiol.">
        <title>Novel thermophilic genera Geochorda gen. nov. and Carboxydochorda gen. nov. from the deep terrestrial subsurface reveal the ecophysiological diversity in the class Limnochordia.</title>
        <authorList>
            <person name="Karnachuk O.V."/>
            <person name="Lukina A.P."/>
            <person name="Avakyan M.R."/>
            <person name="Kadnikov V.V."/>
            <person name="Begmatov S."/>
            <person name="Beletsky A.V."/>
            <person name="Vlasova K.G."/>
            <person name="Novikov A.A."/>
            <person name="Shcherbakova V.A."/>
            <person name="Mardanov A.V."/>
            <person name="Ravin N.V."/>
        </authorList>
    </citation>
    <scope>NUCLEOTIDE SEQUENCE [LARGE SCALE GENOMIC DNA]</scope>
    <source>
        <strain evidence="4 5">L945</strain>
    </source>
</reference>
<evidence type="ECO:0000313" key="4">
    <source>
        <dbReference type="EMBL" id="WRP18956.1"/>
    </source>
</evidence>
<gene>
    <name evidence="4" type="ORF">U7230_10210</name>
</gene>
<dbReference type="SUPFAM" id="SSF56300">
    <property type="entry name" value="Metallo-dependent phosphatases"/>
    <property type="match status" value="1"/>
</dbReference>
<dbReference type="InterPro" id="IPR051158">
    <property type="entry name" value="Metallophosphoesterase_sf"/>
</dbReference>
<evidence type="ECO:0000259" key="3">
    <source>
        <dbReference type="Pfam" id="PF00149"/>
    </source>
</evidence>